<keyword evidence="6" id="KW-1185">Reference proteome</keyword>
<dbReference type="SUPFAM" id="SSF46785">
    <property type="entry name" value="Winged helix' DNA-binding domain"/>
    <property type="match status" value="1"/>
</dbReference>
<dbReference type="GO" id="GO:0003690">
    <property type="term" value="F:double-stranded DNA binding"/>
    <property type="evidence" value="ECO:0007669"/>
    <property type="project" value="TreeGrafter"/>
</dbReference>
<dbReference type="EMBL" id="LXQA011229153">
    <property type="protein sequence ID" value="MCI89854.1"/>
    <property type="molecule type" value="Genomic_DNA"/>
</dbReference>
<dbReference type="GO" id="GO:0000786">
    <property type="term" value="C:nucleosome"/>
    <property type="evidence" value="ECO:0007669"/>
    <property type="project" value="InterPro"/>
</dbReference>
<dbReference type="InterPro" id="IPR036390">
    <property type="entry name" value="WH_DNA-bd_sf"/>
</dbReference>
<comment type="caution">
    <text evidence="5">The sequence shown here is derived from an EMBL/GenBank/DDBJ whole genome shotgun (WGS) entry which is preliminary data.</text>
</comment>
<reference evidence="5 6" key="1">
    <citation type="journal article" date="2018" name="Front. Plant Sci.">
        <title>Red Clover (Trifolium pratense) and Zigzag Clover (T. medium) - A Picture of Genomic Similarities and Differences.</title>
        <authorList>
            <person name="Dluhosova J."/>
            <person name="Istvanek J."/>
            <person name="Nedelnik J."/>
            <person name="Repkova J."/>
        </authorList>
    </citation>
    <scope>NUCLEOTIDE SEQUENCE [LARGE SCALE GENOMIC DNA]</scope>
    <source>
        <strain evidence="6">cv. 10/8</strain>
        <tissue evidence="5">Leaf</tissue>
    </source>
</reference>
<accession>A0A392VN86</accession>
<evidence type="ECO:0000313" key="5">
    <source>
        <dbReference type="EMBL" id="MCI89854.1"/>
    </source>
</evidence>
<feature type="non-terminal residue" evidence="5">
    <location>
        <position position="56"/>
    </location>
</feature>
<dbReference type="InterPro" id="IPR005818">
    <property type="entry name" value="Histone_H1/H5_H15"/>
</dbReference>
<dbReference type="InterPro" id="IPR036388">
    <property type="entry name" value="WH-like_DNA-bd_sf"/>
</dbReference>
<dbReference type="Gene3D" id="1.10.10.10">
    <property type="entry name" value="Winged helix-like DNA-binding domain superfamily/Winged helix DNA-binding domain"/>
    <property type="match status" value="1"/>
</dbReference>
<dbReference type="Pfam" id="PF00538">
    <property type="entry name" value="Linker_histone"/>
    <property type="match status" value="1"/>
</dbReference>
<evidence type="ECO:0000256" key="2">
    <source>
        <dbReference type="ARBA" id="ARBA00023125"/>
    </source>
</evidence>
<dbReference type="GO" id="GO:0006334">
    <property type="term" value="P:nucleosome assembly"/>
    <property type="evidence" value="ECO:0007669"/>
    <property type="project" value="InterPro"/>
</dbReference>
<dbReference type="GO" id="GO:0005634">
    <property type="term" value="C:nucleus"/>
    <property type="evidence" value="ECO:0007669"/>
    <property type="project" value="UniProtKB-SubCell"/>
</dbReference>
<evidence type="ECO:0000313" key="6">
    <source>
        <dbReference type="Proteomes" id="UP000265520"/>
    </source>
</evidence>
<dbReference type="GO" id="GO:0031492">
    <property type="term" value="F:nucleosomal DNA binding"/>
    <property type="evidence" value="ECO:0007669"/>
    <property type="project" value="TreeGrafter"/>
</dbReference>
<sequence length="56" mass="6355">MIKDAIVTLKERTGSSQYAIAKFIEEKHKQLPSNFKKLLLQNLKKNVASGKLVKVK</sequence>
<keyword evidence="3" id="KW-0539">Nucleus</keyword>
<feature type="domain" description="H15" evidence="4">
    <location>
        <begin position="1"/>
        <end position="56"/>
    </location>
</feature>
<dbReference type="GO" id="GO:0045910">
    <property type="term" value="P:negative regulation of DNA recombination"/>
    <property type="evidence" value="ECO:0007669"/>
    <property type="project" value="TreeGrafter"/>
</dbReference>
<comment type="subcellular location">
    <subcellularLocation>
        <location evidence="1">Nucleus</location>
    </subcellularLocation>
</comment>
<name>A0A392VN86_9FABA</name>
<evidence type="ECO:0000256" key="1">
    <source>
        <dbReference type="ARBA" id="ARBA00004123"/>
    </source>
</evidence>
<protein>
    <submittedName>
        <fullName evidence="5">Histone H1-like</fullName>
    </submittedName>
</protein>
<dbReference type="PANTHER" id="PTHR11467">
    <property type="entry name" value="HISTONE H1"/>
    <property type="match status" value="1"/>
</dbReference>
<proteinExistence type="predicted"/>
<dbReference type="SMART" id="SM00526">
    <property type="entry name" value="H15"/>
    <property type="match status" value="1"/>
</dbReference>
<keyword evidence="2" id="KW-0238">DNA-binding</keyword>
<dbReference type="PANTHER" id="PTHR11467:SF168">
    <property type="entry name" value="HISTONE H1.1"/>
    <property type="match status" value="1"/>
</dbReference>
<dbReference type="GO" id="GO:0030261">
    <property type="term" value="P:chromosome condensation"/>
    <property type="evidence" value="ECO:0007669"/>
    <property type="project" value="TreeGrafter"/>
</dbReference>
<dbReference type="AlphaFoldDB" id="A0A392VN86"/>
<evidence type="ECO:0000259" key="4">
    <source>
        <dbReference type="PROSITE" id="PS51504"/>
    </source>
</evidence>
<dbReference type="PROSITE" id="PS51504">
    <property type="entry name" value="H15"/>
    <property type="match status" value="1"/>
</dbReference>
<dbReference type="CDD" id="cd00073">
    <property type="entry name" value="H15"/>
    <property type="match status" value="1"/>
</dbReference>
<evidence type="ECO:0000256" key="3">
    <source>
        <dbReference type="ARBA" id="ARBA00023242"/>
    </source>
</evidence>
<organism evidence="5 6">
    <name type="scientific">Trifolium medium</name>
    <dbReference type="NCBI Taxonomy" id="97028"/>
    <lineage>
        <taxon>Eukaryota</taxon>
        <taxon>Viridiplantae</taxon>
        <taxon>Streptophyta</taxon>
        <taxon>Embryophyta</taxon>
        <taxon>Tracheophyta</taxon>
        <taxon>Spermatophyta</taxon>
        <taxon>Magnoliopsida</taxon>
        <taxon>eudicotyledons</taxon>
        <taxon>Gunneridae</taxon>
        <taxon>Pentapetalae</taxon>
        <taxon>rosids</taxon>
        <taxon>fabids</taxon>
        <taxon>Fabales</taxon>
        <taxon>Fabaceae</taxon>
        <taxon>Papilionoideae</taxon>
        <taxon>50 kb inversion clade</taxon>
        <taxon>NPAAA clade</taxon>
        <taxon>Hologalegina</taxon>
        <taxon>IRL clade</taxon>
        <taxon>Trifolieae</taxon>
        <taxon>Trifolium</taxon>
    </lineage>
</organism>
<dbReference type="Proteomes" id="UP000265520">
    <property type="component" value="Unassembled WGS sequence"/>
</dbReference>